<proteinExistence type="predicted"/>
<evidence type="ECO:0000256" key="1">
    <source>
        <dbReference type="SAM" id="MobiDB-lite"/>
    </source>
</evidence>
<sequence>RLQDMEAKKQKRHRQSYSFAAKVENRDIRAGKEMDEK</sequence>
<keyword evidence="3" id="KW-1185">Reference proteome</keyword>
<dbReference type="Proteomes" id="UP000265520">
    <property type="component" value="Unassembled WGS sequence"/>
</dbReference>
<comment type="caution">
    <text evidence="2">The sequence shown here is derived from an EMBL/GenBank/DDBJ whole genome shotgun (WGS) entry which is preliminary data.</text>
</comment>
<feature type="compositionally biased region" description="Basic and acidic residues" evidence="1">
    <location>
        <begin position="23"/>
        <end position="37"/>
    </location>
</feature>
<feature type="non-terminal residue" evidence="2">
    <location>
        <position position="1"/>
    </location>
</feature>
<dbReference type="AlphaFoldDB" id="A0A392W4X2"/>
<evidence type="ECO:0000313" key="3">
    <source>
        <dbReference type="Proteomes" id="UP000265520"/>
    </source>
</evidence>
<protein>
    <submittedName>
        <fullName evidence="2">Uncharacterized protein</fullName>
    </submittedName>
</protein>
<reference evidence="2 3" key="1">
    <citation type="journal article" date="2018" name="Front. Plant Sci.">
        <title>Red Clover (Trifolium pratense) and Zigzag Clover (T. medium) - A Picture of Genomic Similarities and Differences.</title>
        <authorList>
            <person name="Dluhosova J."/>
            <person name="Istvanek J."/>
            <person name="Nedelnik J."/>
            <person name="Repkova J."/>
        </authorList>
    </citation>
    <scope>NUCLEOTIDE SEQUENCE [LARGE SCALE GENOMIC DNA]</scope>
    <source>
        <strain evidence="3">cv. 10/8</strain>
        <tissue evidence="2">Leaf</tissue>
    </source>
</reference>
<accession>A0A392W4X2</accession>
<feature type="region of interest" description="Disordered" evidence="1">
    <location>
        <begin position="1"/>
        <end position="37"/>
    </location>
</feature>
<organism evidence="2 3">
    <name type="scientific">Trifolium medium</name>
    <dbReference type="NCBI Taxonomy" id="97028"/>
    <lineage>
        <taxon>Eukaryota</taxon>
        <taxon>Viridiplantae</taxon>
        <taxon>Streptophyta</taxon>
        <taxon>Embryophyta</taxon>
        <taxon>Tracheophyta</taxon>
        <taxon>Spermatophyta</taxon>
        <taxon>Magnoliopsida</taxon>
        <taxon>eudicotyledons</taxon>
        <taxon>Gunneridae</taxon>
        <taxon>Pentapetalae</taxon>
        <taxon>rosids</taxon>
        <taxon>fabids</taxon>
        <taxon>Fabales</taxon>
        <taxon>Fabaceae</taxon>
        <taxon>Papilionoideae</taxon>
        <taxon>50 kb inversion clade</taxon>
        <taxon>NPAAA clade</taxon>
        <taxon>Hologalegina</taxon>
        <taxon>IRL clade</taxon>
        <taxon>Trifolieae</taxon>
        <taxon>Trifolium</taxon>
    </lineage>
</organism>
<name>A0A392W4X2_9FABA</name>
<evidence type="ECO:0000313" key="2">
    <source>
        <dbReference type="EMBL" id="MCI94241.1"/>
    </source>
</evidence>
<dbReference type="EMBL" id="LXQA011351134">
    <property type="protein sequence ID" value="MCI94241.1"/>
    <property type="molecule type" value="Genomic_DNA"/>
</dbReference>